<dbReference type="PANTHER" id="PTHR11070">
    <property type="entry name" value="UVRD / RECB / PCRA DNA HELICASE FAMILY MEMBER"/>
    <property type="match status" value="1"/>
</dbReference>
<gene>
    <name evidence="7" type="ORF">DY251_16195</name>
</gene>
<evidence type="ECO:0000313" key="8">
    <source>
        <dbReference type="Proteomes" id="UP000262379"/>
    </source>
</evidence>
<comment type="caution">
    <text evidence="7">The sequence shown here is derived from an EMBL/GenBank/DDBJ whole genome shotgun (WGS) entry which is preliminary data.</text>
</comment>
<evidence type="ECO:0000259" key="6">
    <source>
        <dbReference type="Pfam" id="PF00580"/>
    </source>
</evidence>
<keyword evidence="4" id="KW-0067">ATP-binding</keyword>
<feature type="domain" description="UvrD-like helicase ATP-binding" evidence="6">
    <location>
        <begin position="116"/>
        <end position="168"/>
    </location>
</feature>
<evidence type="ECO:0000313" key="7">
    <source>
        <dbReference type="EMBL" id="RFC65849.1"/>
    </source>
</evidence>
<dbReference type="InterPro" id="IPR014016">
    <property type="entry name" value="UvrD-like_ATP-bd"/>
</dbReference>
<evidence type="ECO:0000256" key="5">
    <source>
        <dbReference type="ARBA" id="ARBA00034923"/>
    </source>
</evidence>
<evidence type="ECO:0000256" key="2">
    <source>
        <dbReference type="ARBA" id="ARBA00022801"/>
    </source>
</evidence>
<dbReference type="SUPFAM" id="SSF52540">
    <property type="entry name" value="P-loop containing nucleoside triphosphate hydrolases"/>
    <property type="match status" value="1"/>
</dbReference>
<dbReference type="GO" id="GO:0003677">
    <property type="term" value="F:DNA binding"/>
    <property type="evidence" value="ECO:0007669"/>
    <property type="project" value="InterPro"/>
</dbReference>
<dbReference type="AlphaFoldDB" id="A0A371X9E6"/>
<dbReference type="GO" id="GO:0016787">
    <property type="term" value="F:hydrolase activity"/>
    <property type="evidence" value="ECO:0007669"/>
    <property type="project" value="UniProtKB-KW"/>
</dbReference>
<evidence type="ECO:0000256" key="3">
    <source>
        <dbReference type="ARBA" id="ARBA00022806"/>
    </source>
</evidence>
<name>A0A371X9E6_9HYPH</name>
<evidence type="ECO:0000256" key="4">
    <source>
        <dbReference type="ARBA" id="ARBA00022840"/>
    </source>
</evidence>
<dbReference type="Pfam" id="PF00580">
    <property type="entry name" value="UvrD-helicase"/>
    <property type="match status" value="2"/>
</dbReference>
<dbReference type="InterPro" id="IPR000212">
    <property type="entry name" value="DNA_helicase_UvrD/REP"/>
</dbReference>
<feature type="domain" description="UvrD-like helicase ATP-binding" evidence="6">
    <location>
        <begin position="15"/>
        <end position="89"/>
    </location>
</feature>
<keyword evidence="1" id="KW-0547">Nucleotide-binding</keyword>
<organism evidence="7 8">
    <name type="scientific">Mesorhizobium denitrificans</name>
    <dbReference type="NCBI Taxonomy" id="2294114"/>
    <lineage>
        <taxon>Bacteria</taxon>
        <taxon>Pseudomonadati</taxon>
        <taxon>Pseudomonadota</taxon>
        <taxon>Alphaproteobacteria</taxon>
        <taxon>Hyphomicrobiales</taxon>
        <taxon>Phyllobacteriaceae</taxon>
        <taxon>Mesorhizobium</taxon>
    </lineage>
</organism>
<keyword evidence="8" id="KW-1185">Reference proteome</keyword>
<accession>A0A371X9E6</accession>
<dbReference type="Proteomes" id="UP000262379">
    <property type="component" value="Unassembled WGS sequence"/>
</dbReference>
<dbReference type="GO" id="GO:0043138">
    <property type="term" value="F:3'-5' DNA helicase activity"/>
    <property type="evidence" value="ECO:0007669"/>
    <property type="project" value="TreeGrafter"/>
</dbReference>
<dbReference type="RefSeq" id="WP_116624957.1">
    <property type="nucleotide sequence ID" value="NZ_QURN01000013.1"/>
</dbReference>
<dbReference type="GO" id="GO:0000725">
    <property type="term" value="P:recombinational repair"/>
    <property type="evidence" value="ECO:0007669"/>
    <property type="project" value="TreeGrafter"/>
</dbReference>
<keyword evidence="3 7" id="KW-0347">Helicase</keyword>
<sequence>MAPAEIDLRTITRGLVIAPAGCGKTQLIVDALARHDTAKPILVLTHTNAGVAALRGRLEKIGVKPAAYRAATLDGFAIRLISTFPQRAGHDPRIVSGARPNYDAIRNAAASLVAAGHLHDVLAASYEQLFVDEYQDCSIRQHALVTWLAQSLPTAIVGDPFQSIFGFGGDPLADWQKEVVAFFPVVGELKTPWRWINAGAPELGQWLLSIRPELARGAPIDLRAAPAGVTWIQLDGRRDDALRLAAAAVAAPGDTKVLIIGDSIDPRGQRRFARQVDGAVTVEAVDLRDLTDFGASLDLGRPEALSVVADFAENLMSNFSADDLVRSTASARAGTLGRALSDMERAAVIFEEERTPGAVSDLLVAINRAGGVRCYRPAVLAAAQRALQLAASPEGPSFREATVAIREQSRLVGRPLARRSVGSTLLLKGLEADICVVLNAGALNARNLYVAMTRGSRHVLVCSASAILNPAW</sequence>
<dbReference type="InterPro" id="IPR027417">
    <property type="entry name" value="P-loop_NTPase"/>
</dbReference>
<dbReference type="PANTHER" id="PTHR11070:SF2">
    <property type="entry name" value="ATP-DEPENDENT DNA HELICASE SRS2"/>
    <property type="match status" value="1"/>
</dbReference>
<dbReference type="GO" id="GO:0005524">
    <property type="term" value="F:ATP binding"/>
    <property type="evidence" value="ECO:0007669"/>
    <property type="project" value="UniProtKB-KW"/>
</dbReference>
<reference evidence="8" key="1">
    <citation type="submission" date="2018-08" db="EMBL/GenBank/DDBJ databases">
        <authorList>
            <person name="Im W.T."/>
        </authorList>
    </citation>
    <scope>NUCLEOTIDE SEQUENCE [LARGE SCALE GENOMIC DNA]</scope>
    <source>
        <strain evidence="8">LA-28</strain>
    </source>
</reference>
<dbReference type="EMBL" id="QURN01000013">
    <property type="protein sequence ID" value="RFC65849.1"/>
    <property type="molecule type" value="Genomic_DNA"/>
</dbReference>
<proteinExistence type="predicted"/>
<dbReference type="Gene3D" id="3.40.50.300">
    <property type="entry name" value="P-loop containing nucleotide triphosphate hydrolases"/>
    <property type="match status" value="1"/>
</dbReference>
<evidence type="ECO:0000256" key="1">
    <source>
        <dbReference type="ARBA" id="ARBA00022741"/>
    </source>
</evidence>
<protein>
    <recommendedName>
        <fullName evidence="5">DNA 3'-5' helicase II</fullName>
    </recommendedName>
</protein>
<keyword evidence="2" id="KW-0378">Hydrolase</keyword>